<dbReference type="PANTHER" id="PTHR42886">
    <property type="entry name" value="RE40534P-RELATED"/>
    <property type="match status" value="1"/>
</dbReference>
<dbReference type="GO" id="GO:0003841">
    <property type="term" value="F:1-acylglycerol-3-phosphate O-acyltransferase activity"/>
    <property type="evidence" value="ECO:0007669"/>
    <property type="project" value="UniProtKB-EC"/>
</dbReference>
<evidence type="ECO:0000256" key="19">
    <source>
        <dbReference type="ARBA" id="ARBA00047525"/>
    </source>
</evidence>
<dbReference type="EC" id="2.3.1.51" evidence="5"/>
<evidence type="ECO:0000256" key="4">
    <source>
        <dbReference type="ARBA" id="ARBA00004502"/>
    </source>
</evidence>
<dbReference type="Proteomes" id="UP001152888">
    <property type="component" value="Unassembled WGS sequence"/>
</dbReference>
<organism evidence="26 27">
    <name type="scientific">Acanthoscelides obtectus</name>
    <name type="common">Bean weevil</name>
    <name type="synonym">Bruchus obtectus</name>
    <dbReference type="NCBI Taxonomy" id="200917"/>
    <lineage>
        <taxon>Eukaryota</taxon>
        <taxon>Metazoa</taxon>
        <taxon>Ecdysozoa</taxon>
        <taxon>Arthropoda</taxon>
        <taxon>Hexapoda</taxon>
        <taxon>Insecta</taxon>
        <taxon>Pterygota</taxon>
        <taxon>Neoptera</taxon>
        <taxon>Endopterygota</taxon>
        <taxon>Coleoptera</taxon>
        <taxon>Polyphaga</taxon>
        <taxon>Cucujiformia</taxon>
        <taxon>Chrysomeloidea</taxon>
        <taxon>Chrysomelidae</taxon>
        <taxon>Bruchinae</taxon>
        <taxon>Bruchini</taxon>
        <taxon>Acanthoscelides</taxon>
    </lineage>
</organism>
<keyword evidence="6" id="KW-0963">Cytoplasm</keyword>
<evidence type="ECO:0000256" key="11">
    <source>
        <dbReference type="ARBA" id="ARBA00022832"/>
    </source>
</evidence>
<evidence type="ECO:0000256" key="5">
    <source>
        <dbReference type="ARBA" id="ARBA00013211"/>
    </source>
</evidence>
<evidence type="ECO:0000256" key="3">
    <source>
        <dbReference type="ARBA" id="ARBA00004496"/>
    </source>
</evidence>
<gene>
    <name evidence="26" type="ORF">ACAOBT_LOCUS14208</name>
</gene>
<dbReference type="GO" id="GO:0005739">
    <property type="term" value="C:mitochondrion"/>
    <property type="evidence" value="ECO:0007669"/>
    <property type="project" value="TreeGrafter"/>
</dbReference>
<dbReference type="Pfam" id="PF00561">
    <property type="entry name" value="Abhydrolase_1"/>
    <property type="match status" value="1"/>
</dbReference>
<dbReference type="PRINTS" id="PR00111">
    <property type="entry name" value="ABHYDROLASE"/>
</dbReference>
<comment type="caution">
    <text evidence="26">The sequence shown here is derived from an EMBL/GenBank/DDBJ whole genome shotgun (WGS) entry which is preliminary data.</text>
</comment>
<comment type="catalytic activity">
    <reaction evidence="14">
        <text>1-(9Z-octadecenoyl)-sn-glycero-3-phosphate + octadecanoyl-CoA = 1-(9Z-octadecenoyl)-2-octadecanoyl-sn-glycero-3-phosphate + CoA</text>
        <dbReference type="Rhea" id="RHEA:37147"/>
        <dbReference type="ChEBI" id="CHEBI:57287"/>
        <dbReference type="ChEBI" id="CHEBI:57394"/>
        <dbReference type="ChEBI" id="CHEBI:74544"/>
        <dbReference type="ChEBI" id="CHEBI:74552"/>
    </reaction>
    <physiologicalReaction direction="left-to-right" evidence="14">
        <dbReference type="Rhea" id="RHEA:37148"/>
    </physiologicalReaction>
</comment>
<dbReference type="Gene3D" id="3.40.50.1820">
    <property type="entry name" value="alpha/beta hydrolase"/>
    <property type="match status" value="1"/>
</dbReference>
<dbReference type="InterPro" id="IPR000073">
    <property type="entry name" value="AB_hydrolase_1"/>
</dbReference>
<comment type="catalytic activity">
    <reaction evidence="21">
        <text>eicosanoyl-CoA + 1-(9Z-octadecenoyl)-sn-glycero-3-phosphate = 1-(9Z)-octadecenoyl-2-eicosanoyl-sn-glycero-3-phosphate + CoA</text>
        <dbReference type="Rhea" id="RHEA:37451"/>
        <dbReference type="ChEBI" id="CHEBI:57287"/>
        <dbReference type="ChEBI" id="CHEBI:57380"/>
        <dbReference type="ChEBI" id="CHEBI:74544"/>
        <dbReference type="ChEBI" id="CHEBI:74937"/>
    </reaction>
    <physiologicalReaction direction="left-to-right" evidence="21">
        <dbReference type="Rhea" id="RHEA:37452"/>
    </physiologicalReaction>
</comment>
<keyword evidence="8" id="KW-0551">Lipid droplet</keyword>
<evidence type="ECO:0000256" key="20">
    <source>
        <dbReference type="ARBA" id="ARBA00047543"/>
    </source>
</evidence>
<keyword evidence="9" id="KW-0808">Transferase</keyword>
<comment type="similarity">
    <text evidence="15">Belongs to the peptidase S33 family. ABHD4/ABHD5 subfamily.</text>
</comment>
<dbReference type="GO" id="GO:0055088">
    <property type="term" value="P:lipid homeostasis"/>
    <property type="evidence" value="ECO:0007669"/>
    <property type="project" value="TreeGrafter"/>
</dbReference>
<evidence type="ECO:0000256" key="9">
    <source>
        <dbReference type="ARBA" id="ARBA00022679"/>
    </source>
</evidence>
<dbReference type="OrthoDB" id="7457040at2759"/>
<evidence type="ECO:0000256" key="2">
    <source>
        <dbReference type="ARBA" id="ARBA00000816"/>
    </source>
</evidence>
<evidence type="ECO:0000256" key="17">
    <source>
        <dbReference type="ARBA" id="ARBA00042413"/>
    </source>
</evidence>
<keyword evidence="27" id="KW-1185">Reference proteome</keyword>
<evidence type="ECO:0000313" key="27">
    <source>
        <dbReference type="Proteomes" id="UP001152888"/>
    </source>
</evidence>
<name>A0A9P0PD70_ACAOB</name>
<comment type="catalytic activity">
    <reaction evidence="20">
        <text>1-octadecanoyl-sn-glycero-3-phosphate + (9Z)-octadecenoyl-CoA = 1-octadecanoyl-2-(9Z-octadecenoyl)-sn-glycero-3-phosphate + CoA</text>
        <dbReference type="Rhea" id="RHEA:37163"/>
        <dbReference type="ChEBI" id="CHEBI:57287"/>
        <dbReference type="ChEBI" id="CHEBI:57387"/>
        <dbReference type="ChEBI" id="CHEBI:74560"/>
        <dbReference type="ChEBI" id="CHEBI:74565"/>
    </reaction>
    <physiologicalReaction direction="left-to-right" evidence="20">
        <dbReference type="Rhea" id="RHEA:37164"/>
    </physiologicalReaction>
</comment>
<comment type="catalytic activity">
    <reaction evidence="23">
        <text>1-(9Z-octadecenoyl)-sn-glycero-3-phosphate + (5Z,8Z,11Z,14Z)-eicosatetraenoyl-CoA = 1-(9Z)-octadecenoyl-2-(5Z,8Z,11Z,14Z)-eicosatetraenoyl-sn-glycero-3-phosphate + CoA</text>
        <dbReference type="Rhea" id="RHEA:37443"/>
        <dbReference type="ChEBI" id="CHEBI:57287"/>
        <dbReference type="ChEBI" id="CHEBI:57368"/>
        <dbReference type="ChEBI" id="CHEBI:74544"/>
        <dbReference type="ChEBI" id="CHEBI:74928"/>
    </reaction>
    <physiologicalReaction direction="left-to-right" evidence="23">
        <dbReference type="Rhea" id="RHEA:37444"/>
    </physiologicalReaction>
</comment>
<keyword evidence="7" id="KW-0444">Lipid biosynthesis</keyword>
<evidence type="ECO:0000256" key="14">
    <source>
        <dbReference type="ARBA" id="ARBA00036296"/>
    </source>
</evidence>
<evidence type="ECO:0000256" key="12">
    <source>
        <dbReference type="ARBA" id="ARBA00023098"/>
    </source>
</evidence>
<comment type="catalytic activity">
    <reaction evidence="2">
        <text>1-(9Z-octadecenoyl)-sn-glycero-3-phosphate + hexadecanoyl-CoA = 1-(9Z)-octadecenoyl-2-hexadecanoyl-sn-glycero-3-phosphate + CoA</text>
        <dbReference type="Rhea" id="RHEA:37143"/>
        <dbReference type="ChEBI" id="CHEBI:57287"/>
        <dbReference type="ChEBI" id="CHEBI:57379"/>
        <dbReference type="ChEBI" id="CHEBI:74544"/>
        <dbReference type="ChEBI" id="CHEBI:74551"/>
    </reaction>
    <physiologicalReaction direction="left-to-right" evidence="2">
        <dbReference type="Rhea" id="RHEA:37144"/>
    </physiologicalReaction>
</comment>
<evidence type="ECO:0000256" key="15">
    <source>
        <dbReference type="ARBA" id="ARBA00038097"/>
    </source>
</evidence>
<protein>
    <recommendedName>
        <fullName evidence="16">1-acylglycerol-3-phosphate O-acyltransferase ABHD5</fullName>
        <ecNumber evidence="5">2.3.1.51</ecNumber>
    </recommendedName>
    <alternativeName>
        <fullName evidence="17">Abhydrolase domain-containing protein 5</fullName>
    </alternativeName>
</protein>
<evidence type="ECO:0000256" key="21">
    <source>
        <dbReference type="ARBA" id="ARBA00047849"/>
    </source>
</evidence>
<reference evidence="26" key="1">
    <citation type="submission" date="2022-03" db="EMBL/GenBank/DDBJ databases">
        <authorList>
            <person name="Sayadi A."/>
        </authorList>
    </citation>
    <scope>NUCLEOTIDE SEQUENCE</scope>
</reference>
<evidence type="ECO:0000256" key="1">
    <source>
        <dbReference type="ARBA" id="ARBA00000300"/>
    </source>
</evidence>
<accession>A0A9P0PD70</accession>
<evidence type="ECO:0000256" key="10">
    <source>
        <dbReference type="ARBA" id="ARBA00022782"/>
    </source>
</evidence>
<keyword evidence="10" id="KW-0221">Differentiation</keyword>
<comment type="catalytic activity">
    <reaction evidence="22">
        <text>1-(5Z,8Z,11Z,14Z-eicosatetraenoyl)-sn-glycero-3-phosphate + (9Z)-octadecenoyl-CoA = 1-(5Z,8Z,11Z,14Z)-eicosatetraenoyl-2-(9Z)-octadecenoyl-sn-glycero-3-phosphate + CoA</text>
        <dbReference type="Rhea" id="RHEA:37455"/>
        <dbReference type="ChEBI" id="CHEBI:57287"/>
        <dbReference type="ChEBI" id="CHEBI:57387"/>
        <dbReference type="ChEBI" id="CHEBI:74938"/>
        <dbReference type="ChEBI" id="CHEBI:74941"/>
    </reaction>
    <physiologicalReaction direction="left-to-right" evidence="22">
        <dbReference type="Rhea" id="RHEA:37456"/>
    </physiologicalReaction>
</comment>
<dbReference type="SUPFAM" id="SSF53474">
    <property type="entry name" value="alpha/beta-Hydrolases"/>
    <property type="match status" value="1"/>
</dbReference>
<dbReference type="PANTHER" id="PTHR42886:SF29">
    <property type="entry name" value="PUMMELIG, ISOFORM A"/>
    <property type="match status" value="1"/>
</dbReference>
<dbReference type="GO" id="GO:0030154">
    <property type="term" value="P:cell differentiation"/>
    <property type="evidence" value="ECO:0007669"/>
    <property type="project" value="UniProtKB-KW"/>
</dbReference>
<comment type="catalytic activity">
    <reaction evidence="19">
        <text>1-hexadecanoyl-sn-glycero-3-phosphate + (9Z)-octadecenoyl-CoA = 1-hexadecanoyl-2-(9Z-octadecenoyl)-sn-glycero-3-phosphate + CoA</text>
        <dbReference type="Rhea" id="RHEA:33187"/>
        <dbReference type="ChEBI" id="CHEBI:57287"/>
        <dbReference type="ChEBI" id="CHEBI:57387"/>
        <dbReference type="ChEBI" id="CHEBI:57518"/>
        <dbReference type="ChEBI" id="CHEBI:64839"/>
    </reaction>
    <physiologicalReaction direction="left-to-right" evidence="19">
        <dbReference type="Rhea" id="RHEA:33188"/>
    </physiologicalReaction>
</comment>
<dbReference type="GO" id="GO:0006654">
    <property type="term" value="P:phosphatidic acid biosynthetic process"/>
    <property type="evidence" value="ECO:0007669"/>
    <property type="project" value="TreeGrafter"/>
</dbReference>
<evidence type="ECO:0000313" key="26">
    <source>
        <dbReference type="EMBL" id="CAH1980862.1"/>
    </source>
</evidence>
<comment type="catalytic activity">
    <reaction evidence="24">
        <text>1-(9Z-octadecenoyl)-sn-glycero-3-phosphate + (9Z)-octadecenoyl-CoA = 1,2-di-(9Z-octadecenoyl)-sn-glycero-3-phosphate + CoA</text>
        <dbReference type="Rhea" id="RHEA:37131"/>
        <dbReference type="ChEBI" id="CHEBI:57287"/>
        <dbReference type="ChEBI" id="CHEBI:57387"/>
        <dbReference type="ChEBI" id="CHEBI:74544"/>
        <dbReference type="ChEBI" id="CHEBI:74546"/>
    </reaction>
    <physiologicalReaction direction="left-to-right" evidence="24">
        <dbReference type="Rhea" id="RHEA:37132"/>
    </physiologicalReaction>
</comment>
<evidence type="ECO:0000256" key="18">
    <source>
        <dbReference type="ARBA" id="ARBA00045357"/>
    </source>
</evidence>
<dbReference type="GO" id="GO:0005811">
    <property type="term" value="C:lipid droplet"/>
    <property type="evidence" value="ECO:0007669"/>
    <property type="project" value="UniProtKB-SubCell"/>
</dbReference>
<comment type="function">
    <text evidence="18">Coenzyme A-dependent lysophosphatidic acid acyltransferase that catalyzes the transfer of an acyl group on a lysophosphatidic acid. Functions preferentially with 1-oleoyl-lysophosphatidic acid followed by 1-palmitoyl-lysophosphatidic acid, 1-stearoyl-lysophosphatidic acid and 1-arachidonoyl-lysophosphatidic acid as lipid acceptor. Functions preferentially with arachidonoyl-CoA followed by oleoyl-CoA as acyl group donors. Functions in phosphatidic acid biosynthesis. May regulate the cellular storage of triacylglycerol through activation of the phospholipase PNPLA2. Involved in keratinocyte differentiation. Regulates lipid droplet fusion.</text>
</comment>
<evidence type="ECO:0000256" key="22">
    <source>
        <dbReference type="ARBA" id="ARBA00048632"/>
    </source>
</evidence>
<keyword evidence="11" id="KW-0276">Fatty acid metabolism</keyword>
<evidence type="ECO:0000256" key="8">
    <source>
        <dbReference type="ARBA" id="ARBA00022677"/>
    </source>
</evidence>
<evidence type="ECO:0000256" key="16">
    <source>
        <dbReference type="ARBA" id="ARBA00040731"/>
    </source>
</evidence>
<dbReference type="GO" id="GO:0006631">
    <property type="term" value="P:fatty acid metabolic process"/>
    <property type="evidence" value="ECO:0007669"/>
    <property type="project" value="UniProtKB-KW"/>
</dbReference>
<evidence type="ECO:0000256" key="6">
    <source>
        <dbReference type="ARBA" id="ARBA00022490"/>
    </source>
</evidence>
<comment type="subcellular location">
    <subcellularLocation>
        <location evidence="3">Cytoplasm</location>
    </subcellularLocation>
    <subcellularLocation>
        <location evidence="4">Lipid droplet</location>
    </subcellularLocation>
</comment>
<feature type="domain" description="AB hydrolase-1" evidence="25">
    <location>
        <begin position="113"/>
        <end position="368"/>
    </location>
</feature>
<sequence length="409" mass="46470">MFFHSNHCLCCRNSCKMQTYVHRAVQCTLLKFLDVFSTAYSSFLYLCFKFSWLAPKWLAWNRFSEGMLRTLEKKILSIVKAAHRGFFVDIGPVVGNSDKIWTISLNTESPKTPLVLLHGLGAGVALWCLNLDALASVRPVYAIDLLGFGRSSRPDFSTDAFEAERQLVRSIEEWRKEMKLKDFILLGHSLGGFLAASYAIKHPERVRHLILADPWGFPEKPAEHKEVPLWIKGVAYVLKTFNPLAGIRVAGPFGPWFINFVRPDISKKYQMALEDPNLIPEYIYQCNSQQPSGESAFHAMMSDFGWAKVPIVKRIDKLDPNMPITLLYGARSWVDHSAGDIIKEKRTNSYFKLQVISGAGHHIYADKPESFNQMVIDACEYTDSTNPDTTRIIIAPEQEQDEPESDRNS</sequence>
<evidence type="ECO:0000256" key="7">
    <source>
        <dbReference type="ARBA" id="ARBA00022516"/>
    </source>
</evidence>
<dbReference type="AlphaFoldDB" id="A0A9P0PD70"/>
<keyword evidence="12" id="KW-0443">Lipid metabolism</keyword>
<comment type="catalytic activity">
    <reaction evidence="1">
        <text>a 1-acyl-sn-glycero-3-phosphate + an acyl-CoA = a 1,2-diacyl-sn-glycero-3-phosphate + CoA</text>
        <dbReference type="Rhea" id="RHEA:19709"/>
        <dbReference type="ChEBI" id="CHEBI:57287"/>
        <dbReference type="ChEBI" id="CHEBI:57970"/>
        <dbReference type="ChEBI" id="CHEBI:58342"/>
        <dbReference type="ChEBI" id="CHEBI:58608"/>
        <dbReference type="EC" id="2.3.1.51"/>
    </reaction>
    <physiologicalReaction direction="left-to-right" evidence="1">
        <dbReference type="Rhea" id="RHEA:19710"/>
    </physiologicalReaction>
</comment>
<evidence type="ECO:0000256" key="23">
    <source>
        <dbReference type="ARBA" id="ARBA00048770"/>
    </source>
</evidence>
<dbReference type="InterPro" id="IPR029058">
    <property type="entry name" value="AB_hydrolase_fold"/>
</dbReference>
<evidence type="ECO:0000256" key="24">
    <source>
        <dbReference type="ARBA" id="ARBA00049561"/>
    </source>
</evidence>
<dbReference type="EMBL" id="CAKOFQ010006901">
    <property type="protein sequence ID" value="CAH1980862.1"/>
    <property type="molecule type" value="Genomic_DNA"/>
</dbReference>
<dbReference type="GO" id="GO:0052689">
    <property type="term" value="F:carboxylic ester hydrolase activity"/>
    <property type="evidence" value="ECO:0007669"/>
    <property type="project" value="TreeGrafter"/>
</dbReference>
<proteinExistence type="inferred from homology"/>
<keyword evidence="13" id="KW-0012">Acyltransferase</keyword>
<evidence type="ECO:0000259" key="25">
    <source>
        <dbReference type="Pfam" id="PF00561"/>
    </source>
</evidence>
<evidence type="ECO:0000256" key="13">
    <source>
        <dbReference type="ARBA" id="ARBA00023315"/>
    </source>
</evidence>
<dbReference type="FunFam" id="3.40.50.1820:FF:000019">
    <property type="entry name" value="1-acylglycerol-3-phosphate O-acyltransferase ABHD5"/>
    <property type="match status" value="1"/>
</dbReference>